<feature type="transmembrane region" description="Helical" evidence="1">
    <location>
        <begin position="53"/>
        <end position="70"/>
    </location>
</feature>
<gene>
    <name evidence="2" type="ORF">URODEC1_LOCUS90967</name>
    <name evidence="3" type="ORF">URODEC1_LOCUS93752</name>
</gene>
<evidence type="ECO:0000313" key="2">
    <source>
        <dbReference type="EMBL" id="CAL5049375.1"/>
    </source>
</evidence>
<evidence type="ECO:0000313" key="4">
    <source>
        <dbReference type="Proteomes" id="UP001497457"/>
    </source>
</evidence>
<dbReference type="AlphaFoldDB" id="A0ABC9E2Q9"/>
<keyword evidence="1" id="KW-0812">Transmembrane</keyword>
<dbReference type="EMBL" id="OZ075146">
    <property type="protein sequence ID" value="CAL5054383.1"/>
    <property type="molecule type" value="Genomic_DNA"/>
</dbReference>
<keyword evidence="1" id="KW-0472">Membrane</keyword>
<dbReference type="EMBL" id="OZ075145">
    <property type="protein sequence ID" value="CAL5049375.1"/>
    <property type="molecule type" value="Genomic_DNA"/>
</dbReference>
<evidence type="ECO:0000256" key="1">
    <source>
        <dbReference type="SAM" id="Phobius"/>
    </source>
</evidence>
<sequence length="105" mass="10707">MANQGEPLPDNQPVQHIGHADVINAARVLMLFGAAAAVSATVGSTGADDDAGQAFLVLVAWLLGVCLLLLSAAGGQFPQADALAGAAVANASAVLRRLFTPWEWD</sequence>
<evidence type="ECO:0000313" key="3">
    <source>
        <dbReference type="EMBL" id="CAL5054383.1"/>
    </source>
</evidence>
<accession>A0ABC9E2Q9</accession>
<dbReference type="Proteomes" id="UP001497457">
    <property type="component" value="Chromosome 35b"/>
</dbReference>
<organism evidence="2 4">
    <name type="scientific">Urochloa decumbens</name>
    <dbReference type="NCBI Taxonomy" id="240449"/>
    <lineage>
        <taxon>Eukaryota</taxon>
        <taxon>Viridiplantae</taxon>
        <taxon>Streptophyta</taxon>
        <taxon>Embryophyta</taxon>
        <taxon>Tracheophyta</taxon>
        <taxon>Spermatophyta</taxon>
        <taxon>Magnoliopsida</taxon>
        <taxon>Liliopsida</taxon>
        <taxon>Poales</taxon>
        <taxon>Poaceae</taxon>
        <taxon>PACMAD clade</taxon>
        <taxon>Panicoideae</taxon>
        <taxon>Panicodae</taxon>
        <taxon>Paniceae</taxon>
        <taxon>Melinidinae</taxon>
        <taxon>Urochloa</taxon>
    </lineage>
</organism>
<feature type="transmembrane region" description="Helical" evidence="1">
    <location>
        <begin position="28"/>
        <end position="47"/>
    </location>
</feature>
<name>A0ABC9E2Q9_9POAL</name>
<protein>
    <submittedName>
        <fullName evidence="2">Uncharacterized protein</fullName>
    </submittedName>
</protein>
<dbReference type="Proteomes" id="UP001497457">
    <property type="component" value="Chromosome 36b"/>
</dbReference>
<reference evidence="2 4" key="1">
    <citation type="submission" date="2024-10" db="EMBL/GenBank/DDBJ databases">
        <authorList>
            <person name="Ryan C."/>
        </authorList>
    </citation>
    <scope>NUCLEOTIDE SEQUENCE [LARGE SCALE GENOMIC DNA]</scope>
</reference>
<keyword evidence="4" id="KW-1185">Reference proteome</keyword>
<keyword evidence="1" id="KW-1133">Transmembrane helix</keyword>
<proteinExistence type="predicted"/>